<dbReference type="SUPFAM" id="SSF53597">
    <property type="entry name" value="Dihydrofolate reductase-like"/>
    <property type="match status" value="1"/>
</dbReference>
<protein>
    <submittedName>
        <fullName evidence="2">Deaminase</fullName>
    </submittedName>
</protein>
<dbReference type="AlphaFoldDB" id="A0A255GPT0"/>
<comment type="caution">
    <text evidence="2">The sequence shown here is derived from an EMBL/GenBank/DDBJ whole genome shotgun (WGS) entry which is preliminary data.</text>
</comment>
<dbReference type="GO" id="GO:0008703">
    <property type="term" value="F:5-amino-6-(5-phosphoribosylamino)uracil reductase activity"/>
    <property type="evidence" value="ECO:0007669"/>
    <property type="project" value="InterPro"/>
</dbReference>
<name>A0A255GPT0_9ACTN</name>
<dbReference type="Gene3D" id="3.40.430.10">
    <property type="entry name" value="Dihydrofolate Reductase, subunit A"/>
    <property type="match status" value="1"/>
</dbReference>
<evidence type="ECO:0000313" key="3">
    <source>
        <dbReference type="Proteomes" id="UP000215896"/>
    </source>
</evidence>
<reference evidence="2 3" key="1">
    <citation type="submission" date="2017-07" db="EMBL/GenBank/DDBJ databases">
        <title>Draft whole genome sequences of clinical Proprionibacteriaceae strains.</title>
        <authorList>
            <person name="Bernier A.-M."/>
            <person name="Bernard K."/>
            <person name="Domingo M.-C."/>
        </authorList>
    </citation>
    <scope>NUCLEOTIDE SEQUENCE [LARGE SCALE GENOMIC DNA]</scope>
    <source>
        <strain evidence="2 3">NML 030167</strain>
    </source>
</reference>
<gene>
    <name evidence="2" type="ORF">CGZ94_00370</name>
</gene>
<organism evidence="2 3">
    <name type="scientific">Enemella evansiae</name>
    <dbReference type="NCBI Taxonomy" id="2016499"/>
    <lineage>
        <taxon>Bacteria</taxon>
        <taxon>Bacillati</taxon>
        <taxon>Actinomycetota</taxon>
        <taxon>Actinomycetes</taxon>
        <taxon>Propionibacteriales</taxon>
        <taxon>Propionibacteriaceae</taxon>
        <taxon>Enemella</taxon>
    </lineage>
</organism>
<feature type="domain" description="Bacterial bifunctional deaminase-reductase C-terminal" evidence="1">
    <location>
        <begin position="3"/>
        <end position="180"/>
    </location>
</feature>
<dbReference type="InterPro" id="IPR002734">
    <property type="entry name" value="RibDG_C"/>
</dbReference>
<dbReference type="InterPro" id="IPR024072">
    <property type="entry name" value="DHFR-like_dom_sf"/>
</dbReference>
<dbReference type="Proteomes" id="UP000215896">
    <property type="component" value="Unassembled WGS sequence"/>
</dbReference>
<accession>A0A255GPT0</accession>
<evidence type="ECO:0000313" key="2">
    <source>
        <dbReference type="EMBL" id="OYO17402.1"/>
    </source>
</evidence>
<dbReference type="PANTHER" id="PTHR38011">
    <property type="entry name" value="DIHYDROFOLATE REDUCTASE FAMILY PROTEIN (AFU_ORTHOLOGUE AFUA_8G06820)"/>
    <property type="match status" value="1"/>
</dbReference>
<keyword evidence="3" id="KW-1185">Reference proteome</keyword>
<dbReference type="GO" id="GO:0009231">
    <property type="term" value="P:riboflavin biosynthetic process"/>
    <property type="evidence" value="ECO:0007669"/>
    <property type="project" value="InterPro"/>
</dbReference>
<dbReference type="Pfam" id="PF01872">
    <property type="entry name" value="RibD_C"/>
    <property type="match status" value="1"/>
</dbReference>
<dbReference type="InterPro" id="IPR050765">
    <property type="entry name" value="Riboflavin_Biosynth_HTPR"/>
</dbReference>
<evidence type="ECO:0000259" key="1">
    <source>
        <dbReference type="Pfam" id="PF01872"/>
    </source>
</evidence>
<dbReference type="OrthoDB" id="3471498at2"/>
<dbReference type="RefSeq" id="WP_094404268.1">
    <property type="nucleotide sequence ID" value="NZ_NMVO01000001.1"/>
</dbReference>
<accession>A0A4R6LX51</accession>
<proteinExistence type="predicted"/>
<dbReference type="PANTHER" id="PTHR38011:SF11">
    <property type="entry name" value="2,5-DIAMINO-6-RIBOSYLAMINO-4(3H)-PYRIMIDINONE 5'-PHOSPHATE REDUCTASE"/>
    <property type="match status" value="1"/>
</dbReference>
<sequence length="189" mass="20765">MRSLIFYVAVSLDGFIADTSGGWSAFDDSPAVLRQLFTEYPETCPAPARAPLGVMAPNRHFDAVIMGRRTHQPALDAGLTSAYPHLHQYVITHHDDLPADPTVTVSDDPLALVRGLKESNGKDLWLCGGGELAGQLLEEIDVFRFKINKVLLGAGVPLFGNRPLTLHLEEVGRRPLSEQVDLVEFRPVR</sequence>
<dbReference type="EMBL" id="NMVO01000001">
    <property type="protein sequence ID" value="OYO17402.1"/>
    <property type="molecule type" value="Genomic_DNA"/>
</dbReference>